<dbReference type="OMA" id="FLNIDGM"/>
<evidence type="ECO:0000256" key="2">
    <source>
        <dbReference type="ARBA" id="ARBA00005634"/>
    </source>
</evidence>
<dbReference type="InterPro" id="IPR045175">
    <property type="entry name" value="M28_fam"/>
</dbReference>
<dbReference type="Proteomes" id="UP000076078">
    <property type="component" value="Unassembled WGS sequence"/>
</dbReference>
<organism evidence="6 7">
    <name type="scientific">Tieghemostelium lacteum</name>
    <name type="common">Slime mold</name>
    <name type="synonym">Dictyostelium lacteum</name>
    <dbReference type="NCBI Taxonomy" id="361077"/>
    <lineage>
        <taxon>Eukaryota</taxon>
        <taxon>Amoebozoa</taxon>
        <taxon>Evosea</taxon>
        <taxon>Eumycetozoa</taxon>
        <taxon>Dictyostelia</taxon>
        <taxon>Dictyosteliales</taxon>
        <taxon>Raperosteliaceae</taxon>
        <taxon>Tieghemostelium</taxon>
    </lineage>
</organism>
<comment type="caution">
    <text evidence="6">The sequence shown here is derived from an EMBL/GenBank/DDBJ whole genome shotgun (WGS) entry which is preliminary data.</text>
</comment>
<keyword evidence="7" id="KW-1185">Reference proteome</keyword>
<evidence type="ECO:0000256" key="1">
    <source>
        <dbReference type="ARBA" id="ARBA00001947"/>
    </source>
</evidence>
<feature type="region of interest" description="Disordered" evidence="3">
    <location>
        <begin position="1"/>
        <end position="85"/>
    </location>
</feature>
<proteinExistence type="inferred from homology"/>
<dbReference type="GO" id="GO:0006508">
    <property type="term" value="P:proteolysis"/>
    <property type="evidence" value="ECO:0007669"/>
    <property type="project" value="InterPro"/>
</dbReference>
<feature type="compositionally biased region" description="Basic and acidic residues" evidence="3">
    <location>
        <begin position="72"/>
        <end position="85"/>
    </location>
</feature>
<sequence length="681" mass="75700">MFRQSVGNRNGEEIDDSDSLEDGEELQVINLNTPNNQQQGNHSDVEEDEDDDQEDHPNQSILHQQNTGDGDGTGHRGGDNREDPRNQINSMLGYCFSKQFLKGISMIVGFLGLILTIVLLANALVSVKHQDSSSNEKQNYVNTQLPLWVLDSVSLDRAKSHVKYLSSDLLQGRGTGTPGEELTVDYVQSVFSSAYLQPFSDVNSTSYIQNVPLFAFNCKALSNMSIAQSGVEKLSLGFLNDFIATSQVKQAFVNLTDVPLIFIGYGIDSDHFLWDDYKGVNVSGKVVISLVGYPQTQFQGINSTYTQRWTYKFEEASKQGALGILLIHTDISAGYPWTVLQSSALKEQMQLDLDNQVNPLHLAGWITHEMADNIAKLSGFSLDQWQQISQTRQFQPLSLGLTMNLSMSYPDSRLVNGSNVVSIIKGSTQPNEYVVVMAHHDHLGEAIDPKTNKTLVFHGAIDNASGVTTLLETASILGLYNKFLHSSTFSETLPSIGTRAFNRSVVFVSTTAEEHGLYGSLYFLLKGPIQKLNGTIVSVINFDVVNVYGQTNDTMAFGLGMSQELDHYLEEVCQSENMTTTGDPRPTIGFLYRNDQLNFLLANIPAITFGFGSQFLGQPYPQYFNTLYTTYFQQHYHQPSDQFDDSWPFTGTVQQIRLASRLAFYLSSSQTPLPTLQNKIV</sequence>
<protein>
    <recommendedName>
        <fullName evidence="5">Peptidase M28 domain-containing protein</fullName>
    </recommendedName>
</protein>
<evidence type="ECO:0000259" key="5">
    <source>
        <dbReference type="Pfam" id="PF04389"/>
    </source>
</evidence>
<dbReference type="InParanoid" id="A0A151ZKF3"/>
<dbReference type="STRING" id="361077.A0A151ZKF3"/>
<keyword evidence="4" id="KW-1133">Transmembrane helix</keyword>
<accession>A0A151ZKF3</accession>
<dbReference type="PANTHER" id="PTHR12147">
    <property type="entry name" value="METALLOPEPTIDASE M28 FAMILY MEMBER"/>
    <property type="match status" value="1"/>
</dbReference>
<keyword evidence="4" id="KW-0812">Transmembrane</keyword>
<comment type="similarity">
    <text evidence="2">Belongs to the peptidase M28 family. M28B subfamily.</text>
</comment>
<gene>
    <name evidence="6" type="ORF">DLAC_04705</name>
</gene>
<dbReference type="Gene3D" id="3.40.630.10">
    <property type="entry name" value="Zn peptidases"/>
    <property type="match status" value="1"/>
</dbReference>
<comment type="cofactor">
    <cofactor evidence="1">
        <name>Zn(2+)</name>
        <dbReference type="ChEBI" id="CHEBI:29105"/>
    </cofactor>
</comment>
<dbReference type="AlphaFoldDB" id="A0A151ZKF3"/>
<evidence type="ECO:0000313" key="7">
    <source>
        <dbReference type="Proteomes" id="UP000076078"/>
    </source>
</evidence>
<evidence type="ECO:0000313" key="6">
    <source>
        <dbReference type="EMBL" id="KYQ94407.1"/>
    </source>
</evidence>
<name>A0A151ZKF3_TIELA</name>
<dbReference type="SUPFAM" id="SSF53187">
    <property type="entry name" value="Zn-dependent exopeptidases"/>
    <property type="match status" value="1"/>
</dbReference>
<dbReference type="OrthoDB" id="2214at2759"/>
<reference evidence="6 7" key="1">
    <citation type="submission" date="2015-12" db="EMBL/GenBank/DDBJ databases">
        <title>Dictyostelia acquired genes for synthesis and detection of signals that induce cell-type specialization by lateral gene transfer from prokaryotes.</title>
        <authorList>
            <person name="Gloeckner G."/>
            <person name="Schaap P."/>
        </authorList>
    </citation>
    <scope>NUCLEOTIDE SEQUENCE [LARGE SCALE GENOMIC DNA]</scope>
    <source>
        <strain evidence="6 7">TK</strain>
    </source>
</reference>
<dbReference type="GO" id="GO:0008235">
    <property type="term" value="F:metalloexopeptidase activity"/>
    <property type="evidence" value="ECO:0007669"/>
    <property type="project" value="InterPro"/>
</dbReference>
<feature type="compositionally biased region" description="Acidic residues" evidence="3">
    <location>
        <begin position="13"/>
        <end position="25"/>
    </location>
</feature>
<dbReference type="PANTHER" id="PTHR12147:SF26">
    <property type="entry name" value="PEPTIDASE M28 DOMAIN-CONTAINING PROTEIN"/>
    <property type="match status" value="1"/>
</dbReference>
<dbReference type="SUPFAM" id="SSF52025">
    <property type="entry name" value="PA domain"/>
    <property type="match status" value="1"/>
</dbReference>
<feature type="transmembrane region" description="Helical" evidence="4">
    <location>
        <begin position="100"/>
        <end position="125"/>
    </location>
</feature>
<feature type="domain" description="Peptidase M28" evidence="5">
    <location>
        <begin position="419"/>
        <end position="655"/>
    </location>
</feature>
<dbReference type="InterPro" id="IPR007484">
    <property type="entry name" value="Peptidase_M28"/>
</dbReference>
<evidence type="ECO:0000256" key="4">
    <source>
        <dbReference type="SAM" id="Phobius"/>
    </source>
</evidence>
<feature type="compositionally biased region" description="Polar residues" evidence="3">
    <location>
        <begin position="29"/>
        <end position="42"/>
    </location>
</feature>
<dbReference type="InterPro" id="IPR046450">
    <property type="entry name" value="PA_dom_sf"/>
</dbReference>
<evidence type="ECO:0000256" key="3">
    <source>
        <dbReference type="SAM" id="MobiDB-lite"/>
    </source>
</evidence>
<dbReference type="Pfam" id="PF04389">
    <property type="entry name" value="Peptidase_M28"/>
    <property type="match status" value="1"/>
</dbReference>
<dbReference type="Gene3D" id="3.50.30.30">
    <property type="match status" value="1"/>
</dbReference>
<keyword evidence="4" id="KW-0472">Membrane</keyword>
<feature type="compositionally biased region" description="Acidic residues" evidence="3">
    <location>
        <begin position="45"/>
        <end position="54"/>
    </location>
</feature>
<dbReference type="EMBL" id="LODT01000022">
    <property type="protein sequence ID" value="KYQ94407.1"/>
    <property type="molecule type" value="Genomic_DNA"/>
</dbReference>